<dbReference type="OMA" id="TRESHHI"/>
<dbReference type="GO" id="GO:0005634">
    <property type="term" value="C:nucleus"/>
    <property type="evidence" value="ECO:0007669"/>
    <property type="project" value="UniProtKB-SubCell"/>
</dbReference>
<dbReference type="AlphaFoldDB" id="B7FQA0"/>
<dbReference type="PANTHER" id="PTHR14898">
    <property type="entry name" value="ENHANCER OF POLYCOMB"/>
    <property type="match status" value="1"/>
</dbReference>
<evidence type="ECO:0000256" key="6">
    <source>
        <dbReference type="RuleBase" id="RU361124"/>
    </source>
</evidence>
<evidence type="ECO:0000313" key="9">
    <source>
        <dbReference type="Proteomes" id="UP000000759"/>
    </source>
</evidence>
<dbReference type="EMBL" id="CM000605">
    <property type="protein sequence ID" value="EEC51823.1"/>
    <property type="molecule type" value="Genomic_DNA"/>
</dbReference>
<comment type="similarity">
    <text evidence="2 6">Belongs to the enhancer of polycomb family.</text>
</comment>
<dbReference type="Proteomes" id="UP000000759">
    <property type="component" value="Chromosome 1"/>
</dbReference>
<dbReference type="Pfam" id="PF10513">
    <property type="entry name" value="EPL1"/>
    <property type="match status" value="1"/>
</dbReference>
<dbReference type="RefSeq" id="XP_002177360.1">
    <property type="nucleotide sequence ID" value="XM_002177324.1"/>
</dbReference>
<proteinExistence type="inferred from homology"/>
<protein>
    <recommendedName>
        <fullName evidence="6">Enhancer of polycomb-like protein</fullName>
    </recommendedName>
</protein>
<dbReference type="InterPro" id="IPR019542">
    <property type="entry name" value="Enhancer_polycomb-like_N"/>
</dbReference>
<evidence type="ECO:0000256" key="5">
    <source>
        <dbReference type="ARBA" id="ARBA00023242"/>
    </source>
</evidence>
<dbReference type="PaxDb" id="2850-Phatr42995"/>
<evidence type="ECO:0000256" key="1">
    <source>
        <dbReference type="ARBA" id="ARBA00004123"/>
    </source>
</evidence>
<dbReference type="InterPro" id="IPR024943">
    <property type="entry name" value="Enhancer_polycomb"/>
</dbReference>
<organism evidence="8 9">
    <name type="scientific">Phaeodactylum tricornutum (strain CCAP 1055/1)</name>
    <dbReference type="NCBI Taxonomy" id="556484"/>
    <lineage>
        <taxon>Eukaryota</taxon>
        <taxon>Sar</taxon>
        <taxon>Stramenopiles</taxon>
        <taxon>Ochrophyta</taxon>
        <taxon>Bacillariophyta</taxon>
        <taxon>Bacillariophyceae</taxon>
        <taxon>Bacillariophycidae</taxon>
        <taxon>Naviculales</taxon>
        <taxon>Phaeodactylaceae</taxon>
        <taxon>Phaeodactylum</taxon>
    </lineage>
</organism>
<gene>
    <name evidence="8" type="ORF">PHATRDRAFT_42995</name>
</gene>
<dbReference type="GO" id="GO:0006357">
    <property type="term" value="P:regulation of transcription by RNA polymerase II"/>
    <property type="evidence" value="ECO:0007669"/>
    <property type="project" value="InterPro"/>
</dbReference>
<evidence type="ECO:0000256" key="2">
    <source>
        <dbReference type="ARBA" id="ARBA00008035"/>
    </source>
</evidence>
<keyword evidence="3 6" id="KW-0805">Transcription regulation</keyword>
<reference evidence="9" key="2">
    <citation type="submission" date="2008-08" db="EMBL/GenBank/DDBJ databases">
        <authorList>
            <consortium name="Diatom Consortium"/>
            <person name="Grigoriev I."/>
            <person name="Grimwood J."/>
            <person name="Kuo A."/>
            <person name="Otillar R.P."/>
            <person name="Salamov A."/>
            <person name="Detter J.C."/>
            <person name="Lindquist E."/>
            <person name="Shapiro H."/>
            <person name="Lucas S."/>
            <person name="Glavina del Rio T."/>
            <person name="Pitluck S."/>
            <person name="Rokhsar D."/>
            <person name="Bowler C."/>
        </authorList>
    </citation>
    <scope>GENOME REANNOTATION</scope>
    <source>
        <strain evidence="9">CCAP 1055/1</strain>
    </source>
</reference>
<dbReference type="GO" id="GO:0035267">
    <property type="term" value="C:NuA4 histone acetyltransferase complex"/>
    <property type="evidence" value="ECO:0007669"/>
    <property type="project" value="InterPro"/>
</dbReference>
<dbReference type="OrthoDB" id="435275at2759"/>
<keyword evidence="5 6" id="KW-0539">Nucleus</keyword>
<reference evidence="8 9" key="1">
    <citation type="journal article" date="2008" name="Nature">
        <title>The Phaeodactylum genome reveals the evolutionary history of diatom genomes.</title>
        <authorList>
            <person name="Bowler C."/>
            <person name="Allen A.E."/>
            <person name="Badger J.H."/>
            <person name="Grimwood J."/>
            <person name="Jabbari K."/>
            <person name="Kuo A."/>
            <person name="Maheswari U."/>
            <person name="Martens C."/>
            <person name="Maumus F."/>
            <person name="Otillar R.P."/>
            <person name="Rayko E."/>
            <person name="Salamov A."/>
            <person name="Vandepoele K."/>
            <person name="Beszteri B."/>
            <person name="Gruber A."/>
            <person name="Heijde M."/>
            <person name="Katinka M."/>
            <person name="Mock T."/>
            <person name="Valentin K."/>
            <person name="Verret F."/>
            <person name="Berges J.A."/>
            <person name="Brownlee C."/>
            <person name="Cadoret J.P."/>
            <person name="Chiovitti A."/>
            <person name="Choi C.J."/>
            <person name="Coesel S."/>
            <person name="De Martino A."/>
            <person name="Detter J.C."/>
            <person name="Durkin C."/>
            <person name="Falciatore A."/>
            <person name="Fournet J."/>
            <person name="Haruta M."/>
            <person name="Huysman M.J."/>
            <person name="Jenkins B.D."/>
            <person name="Jiroutova K."/>
            <person name="Jorgensen R.E."/>
            <person name="Joubert Y."/>
            <person name="Kaplan A."/>
            <person name="Kroger N."/>
            <person name="Kroth P.G."/>
            <person name="La Roche J."/>
            <person name="Lindquist E."/>
            <person name="Lommer M."/>
            <person name="Martin-Jezequel V."/>
            <person name="Lopez P.J."/>
            <person name="Lucas S."/>
            <person name="Mangogna M."/>
            <person name="McGinnis K."/>
            <person name="Medlin L.K."/>
            <person name="Montsant A."/>
            <person name="Oudot-Le Secq M.P."/>
            <person name="Napoli C."/>
            <person name="Obornik M."/>
            <person name="Parker M.S."/>
            <person name="Petit J.L."/>
            <person name="Porcel B.M."/>
            <person name="Poulsen N."/>
            <person name="Robison M."/>
            <person name="Rychlewski L."/>
            <person name="Rynearson T.A."/>
            <person name="Schmutz J."/>
            <person name="Shapiro H."/>
            <person name="Siaut M."/>
            <person name="Stanley M."/>
            <person name="Sussman M.R."/>
            <person name="Taylor A.R."/>
            <person name="Vardi A."/>
            <person name="von Dassow P."/>
            <person name="Vyverman W."/>
            <person name="Willis A."/>
            <person name="Wyrwicz L.S."/>
            <person name="Rokhsar D.S."/>
            <person name="Weissenbach J."/>
            <person name="Armbrust E.V."/>
            <person name="Green B.R."/>
            <person name="Van de Peer Y."/>
            <person name="Grigoriev I.V."/>
        </authorList>
    </citation>
    <scope>NUCLEOTIDE SEQUENCE [LARGE SCALE GENOMIC DNA]</scope>
    <source>
        <strain evidence="8 9">CCAP 1055/1</strain>
    </source>
</reference>
<feature type="domain" description="Enhancer of polycomb-like N-terminal" evidence="7">
    <location>
        <begin position="40"/>
        <end position="158"/>
    </location>
</feature>
<comment type="subcellular location">
    <subcellularLocation>
        <location evidence="1 6">Nucleus</location>
    </subcellularLocation>
</comment>
<name>B7FQA0_PHATC</name>
<dbReference type="GeneID" id="7196220"/>
<dbReference type="STRING" id="556484.B7FQA0"/>
<accession>B7FQA0</accession>
<keyword evidence="4 6" id="KW-0804">Transcription</keyword>
<dbReference type="KEGG" id="pti:PHATRDRAFT_42995"/>
<sequence>MATKPTATAAPSLNMYQKIAVIRHSSDSLTYDDSDGNSKSVSVQQLGDAIATATPLVLPKSKLDIPVPRINNVESYERDVPATYQKPISYVRCHRPSRAELKAMVEYVADREDQEWLTNNTKFGGAVVWDEGLDTLQQRKPQLPLALLERILDLFEKETGFDAIMTSNQAEAMVFKNIPLIYQIFPNKPRNGVVTTKTVLLEVYNYWLHKRSKLKRPLLRRFWPVTSSDDTNPHLVFRPREKEKYKLRKKRQNDMDAYRKMKQLRNDSDNLRAVLELVRRREELARAHIKTQMELFEQRMYDIVDTTGLPRELKHVDKDQLKRVLDTPSFFDIYYGGRKKQTARSPVFPSDITAREARPLLSKTLHDNASSASQETPAIVAGQNSGEPAPLFLDPLQTRETYATSWQNAVPHVTSYIESHAEPTFRFRHRPRVGRGGRLCIDRMPRPPNPTGPTTTVVTAGRGMPQSLTHKDRLLDLLPKPLDHISLSRKIESMSVEAIKEDQEANVLAAATNGDLDENDADEVLVKLDDWLETDDQPWGNERFAIGPL</sequence>
<dbReference type="HOGENOM" id="CLU_496517_0_0_1"/>
<dbReference type="InParanoid" id="B7FQA0"/>
<evidence type="ECO:0000256" key="3">
    <source>
        <dbReference type="ARBA" id="ARBA00023015"/>
    </source>
</evidence>
<dbReference type="eggNOG" id="KOG2261">
    <property type="taxonomic scope" value="Eukaryota"/>
</dbReference>
<evidence type="ECO:0000313" key="8">
    <source>
        <dbReference type="EMBL" id="EEC51823.1"/>
    </source>
</evidence>
<evidence type="ECO:0000256" key="4">
    <source>
        <dbReference type="ARBA" id="ARBA00023163"/>
    </source>
</evidence>
<evidence type="ECO:0000259" key="7">
    <source>
        <dbReference type="Pfam" id="PF10513"/>
    </source>
</evidence>
<keyword evidence="9" id="KW-1185">Reference proteome</keyword>